<sequence>MSRIRTTLVASVFLLCAVPAAADVVRVTLANGDILRGELLRQTDDTVFIKHPVLGELSLMRDDIRSVFIGAAAIARADAPPAPAKPAPPPPEDRGLLGFGWLKDWQRRLEAGVSGAAGASSNQQAHVGFMADYEDTEVRWRQRARFFHAESDGEETANSAVVSLNRDDLLPGSPWFRFAAGQYDRDAFQDWRNRLALNGGVGYQVAASDRYRLLLRAGLGGTYVWGGPAREEVAPEALLGFDMNWKLSAQQTISLTNALYPSLKDGGQFRNVSAFDWIINLDKEAGLGLKIGINNEYDSRPEDGADRNDFKYTSSLIWRL</sequence>
<keyword evidence="3" id="KW-1185">Reference proteome</keyword>
<dbReference type="EMBL" id="CP048836">
    <property type="protein sequence ID" value="QID16338.1"/>
    <property type="molecule type" value="Genomic_DNA"/>
</dbReference>
<evidence type="ECO:0000256" key="1">
    <source>
        <dbReference type="SAM" id="SignalP"/>
    </source>
</evidence>
<reference evidence="2 3" key="1">
    <citation type="submission" date="2020-02" db="EMBL/GenBank/DDBJ databases">
        <title>Nitrogenibacter mangrovi gen. nov., sp. nov. isolated from mangrove sediment, a denitrifying betaproteobacterium.</title>
        <authorList>
            <person name="Liao H."/>
            <person name="Tian Y."/>
        </authorList>
    </citation>
    <scope>NUCLEOTIDE SEQUENCE [LARGE SCALE GENOMIC DNA]</scope>
    <source>
        <strain evidence="2 3">M9-3-2</strain>
    </source>
</reference>
<name>A0A6C1B0I9_9RHOO</name>
<dbReference type="RefSeq" id="WP_173763507.1">
    <property type="nucleotide sequence ID" value="NZ_CP048836.1"/>
</dbReference>
<keyword evidence="1" id="KW-0732">Signal</keyword>
<feature type="chain" id="PRO_5025620582" evidence="1">
    <location>
        <begin position="23"/>
        <end position="320"/>
    </location>
</feature>
<evidence type="ECO:0000313" key="3">
    <source>
        <dbReference type="Proteomes" id="UP000501991"/>
    </source>
</evidence>
<accession>A0A6C1B0I9</accession>
<dbReference type="AlphaFoldDB" id="A0A6C1B0I9"/>
<dbReference type="Pfam" id="PF04338">
    <property type="entry name" value="DUF481"/>
    <property type="match status" value="1"/>
</dbReference>
<dbReference type="Proteomes" id="UP000501991">
    <property type="component" value="Chromosome"/>
</dbReference>
<proteinExistence type="predicted"/>
<evidence type="ECO:0000313" key="2">
    <source>
        <dbReference type="EMBL" id="QID16338.1"/>
    </source>
</evidence>
<protein>
    <submittedName>
        <fullName evidence="2">DUF481 domain-containing protein</fullName>
    </submittedName>
</protein>
<dbReference type="InterPro" id="IPR007433">
    <property type="entry name" value="DUF481"/>
</dbReference>
<organism evidence="2 3">
    <name type="scientific">Nitrogeniibacter mangrovi</name>
    <dbReference type="NCBI Taxonomy" id="2016596"/>
    <lineage>
        <taxon>Bacteria</taxon>
        <taxon>Pseudomonadati</taxon>
        <taxon>Pseudomonadota</taxon>
        <taxon>Betaproteobacteria</taxon>
        <taxon>Rhodocyclales</taxon>
        <taxon>Zoogloeaceae</taxon>
        <taxon>Nitrogeniibacter</taxon>
    </lineage>
</organism>
<feature type="signal peptide" evidence="1">
    <location>
        <begin position="1"/>
        <end position="22"/>
    </location>
</feature>
<gene>
    <name evidence="2" type="ORF">G3580_01065</name>
</gene>
<dbReference type="KEGG" id="azq:G3580_01065"/>